<dbReference type="PANTHER" id="PTHR47487:SF16">
    <property type="entry name" value="C2H2-TYPE DOMAIN-CONTAINING PROTEIN"/>
    <property type="match status" value="1"/>
</dbReference>
<evidence type="ECO:0000256" key="1">
    <source>
        <dbReference type="SAM" id="MobiDB-lite"/>
    </source>
</evidence>
<evidence type="ECO:0000313" key="3">
    <source>
        <dbReference type="EMBL" id="KAK4357777.1"/>
    </source>
</evidence>
<name>A0AAE1RUR7_9SOLA</name>
<keyword evidence="4" id="KW-1185">Reference proteome</keyword>
<dbReference type="Pfam" id="PF12874">
    <property type="entry name" value="zf-met"/>
    <property type="match status" value="2"/>
</dbReference>
<reference evidence="3" key="1">
    <citation type="submission" date="2023-12" db="EMBL/GenBank/DDBJ databases">
        <title>Genome assembly of Anisodus tanguticus.</title>
        <authorList>
            <person name="Wang Y.-J."/>
        </authorList>
    </citation>
    <scope>NUCLEOTIDE SEQUENCE</scope>
    <source>
        <strain evidence="3">KB-2021</strain>
        <tissue evidence="3">Leaf</tissue>
    </source>
</reference>
<feature type="domain" description="C2H2-type" evidence="2">
    <location>
        <begin position="40"/>
        <end position="57"/>
    </location>
</feature>
<dbReference type="EMBL" id="JAVYJV010000012">
    <property type="protein sequence ID" value="KAK4357777.1"/>
    <property type="molecule type" value="Genomic_DNA"/>
</dbReference>
<dbReference type="InterPro" id="IPR013087">
    <property type="entry name" value="Znf_C2H2_type"/>
</dbReference>
<sequence length="178" mass="19711">MTSVEKKTTTSEIKETTVPGDAVEIKLPETNSVKNVQTEWTCAVCQVTTTSEHDLKSNLLGSRHKAKCEGLKTCKQTAKSEERSHVSTQSNQLNQEQVKHAARSEHSANKTAEPKQENDVRIEKKTTVLQNKETTVPADAGEIKLPETNSVKNVQTEWTCAVCQVTTTSEHDLKSHLL</sequence>
<evidence type="ECO:0000259" key="2">
    <source>
        <dbReference type="Pfam" id="PF12874"/>
    </source>
</evidence>
<dbReference type="SUPFAM" id="SSF57667">
    <property type="entry name" value="beta-beta-alpha zinc fingers"/>
    <property type="match status" value="1"/>
</dbReference>
<proteinExistence type="predicted"/>
<dbReference type="Gene3D" id="3.30.160.60">
    <property type="entry name" value="Classic Zinc Finger"/>
    <property type="match status" value="1"/>
</dbReference>
<organism evidence="3 4">
    <name type="scientific">Anisodus tanguticus</name>
    <dbReference type="NCBI Taxonomy" id="243964"/>
    <lineage>
        <taxon>Eukaryota</taxon>
        <taxon>Viridiplantae</taxon>
        <taxon>Streptophyta</taxon>
        <taxon>Embryophyta</taxon>
        <taxon>Tracheophyta</taxon>
        <taxon>Spermatophyta</taxon>
        <taxon>Magnoliopsida</taxon>
        <taxon>eudicotyledons</taxon>
        <taxon>Gunneridae</taxon>
        <taxon>Pentapetalae</taxon>
        <taxon>asterids</taxon>
        <taxon>lamiids</taxon>
        <taxon>Solanales</taxon>
        <taxon>Solanaceae</taxon>
        <taxon>Solanoideae</taxon>
        <taxon>Hyoscyameae</taxon>
        <taxon>Anisodus</taxon>
    </lineage>
</organism>
<feature type="compositionally biased region" description="Basic and acidic residues" evidence="1">
    <location>
        <begin position="97"/>
        <end position="121"/>
    </location>
</feature>
<feature type="domain" description="C2H2-type" evidence="2">
    <location>
        <begin position="158"/>
        <end position="177"/>
    </location>
</feature>
<feature type="region of interest" description="Disordered" evidence="1">
    <location>
        <begin position="77"/>
        <end position="121"/>
    </location>
</feature>
<dbReference type="AlphaFoldDB" id="A0AAE1RUR7"/>
<dbReference type="Proteomes" id="UP001291623">
    <property type="component" value="Unassembled WGS sequence"/>
</dbReference>
<comment type="caution">
    <text evidence="3">The sequence shown here is derived from an EMBL/GenBank/DDBJ whole genome shotgun (WGS) entry which is preliminary data.</text>
</comment>
<dbReference type="InterPro" id="IPR036236">
    <property type="entry name" value="Znf_C2H2_sf"/>
</dbReference>
<accession>A0AAE1RUR7</accession>
<evidence type="ECO:0000313" key="4">
    <source>
        <dbReference type="Proteomes" id="UP001291623"/>
    </source>
</evidence>
<dbReference type="PANTHER" id="PTHR47487">
    <property type="entry name" value="OS06G0651300 PROTEIN-RELATED"/>
    <property type="match status" value="1"/>
</dbReference>
<gene>
    <name evidence="3" type="ORF">RND71_023387</name>
</gene>
<feature type="compositionally biased region" description="Polar residues" evidence="1">
    <location>
        <begin position="86"/>
        <end position="96"/>
    </location>
</feature>
<protein>
    <recommendedName>
        <fullName evidence="2">C2H2-type domain-containing protein</fullName>
    </recommendedName>
</protein>